<accession>A0ACC0H8U6</accession>
<protein>
    <submittedName>
        <fullName evidence="1">Uncharacterized protein</fullName>
    </submittedName>
</protein>
<comment type="caution">
    <text evidence="1">The sequence shown here is derived from an EMBL/GenBank/DDBJ whole genome shotgun (WGS) entry which is preliminary data.</text>
</comment>
<name>A0ACC0H8U6_9ERIC</name>
<keyword evidence="2" id="KW-1185">Reference proteome</keyword>
<evidence type="ECO:0000313" key="1">
    <source>
        <dbReference type="EMBL" id="KAI8009379.1"/>
    </source>
</evidence>
<sequence>MSQPISVDIFSDDDDDQNKPKNDPLSTPFPIQSKRQRTEPPFSNPTVLLIDDDHPTPLKRPSFVPETPISPFSNSDVAIVKCIKAPSAPYKFSDLFRTVRILTGATSSSTRPSPAEAVVAEAAGSPVVVVVVREDTVVVDVADVDDGTNVDDVDHGHDV</sequence>
<dbReference type="Proteomes" id="UP001060215">
    <property type="component" value="Chromosome 5"/>
</dbReference>
<reference evidence="1 2" key="1">
    <citation type="journal article" date="2022" name="Plant J.">
        <title>Chromosome-level genome of Camellia lanceoleosa provides a valuable resource for understanding genome evolution and self-incompatibility.</title>
        <authorList>
            <person name="Gong W."/>
            <person name="Xiao S."/>
            <person name="Wang L."/>
            <person name="Liao Z."/>
            <person name="Chang Y."/>
            <person name="Mo W."/>
            <person name="Hu G."/>
            <person name="Li W."/>
            <person name="Zhao G."/>
            <person name="Zhu H."/>
            <person name="Hu X."/>
            <person name="Ji K."/>
            <person name="Xiang X."/>
            <person name="Song Q."/>
            <person name="Yuan D."/>
            <person name="Jin S."/>
            <person name="Zhang L."/>
        </authorList>
    </citation>
    <scope>NUCLEOTIDE SEQUENCE [LARGE SCALE GENOMIC DNA]</scope>
    <source>
        <strain evidence="1">SQ_2022a</strain>
    </source>
</reference>
<organism evidence="1 2">
    <name type="scientific">Camellia lanceoleosa</name>
    <dbReference type="NCBI Taxonomy" id="1840588"/>
    <lineage>
        <taxon>Eukaryota</taxon>
        <taxon>Viridiplantae</taxon>
        <taxon>Streptophyta</taxon>
        <taxon>Embryophyta</taxon>
        <taxon>Tracheophyta</taxon>
        <taxon>Spermatophyta</taxon>
        <taxon>Magnoliopsida</taxon>
        <taxon>eudicotyledons</taxon>
        <taxon>Gunneridae</taxon>
        <taxon>Pentapetalae</taxon>
        <taxon>asterids</taxon>
        <taxon>Ericales</taxon>
        <taxon>Theaceae</taxon>
        <taxon>Camellia</taxon>
    </lineage>
</organism>
<dbReference type="EMBL" id="CM045762">
    <property type="protein sequence ID" value="KAI8009379.1"/>
    <property type="molecule type" value="Genomic_DNA"/>
</dbReference>
<proteinExistence type="predicted"/>
<evidence type="ECO:0000313" key="2">
    <source>
        <dbReference type="Proteomes" id="UP001060215"/>
    </source>
</evidence>
<gene>
    <name evidence="1" type="ORF">LOK49_LG06G02916</name>
</gene>